<protein>
    <recommendedName>
        <fullName evidence="5">RanBP2-type domain-containing protein</fullName>
    </recommendedName>
</protein>
<evidence type="ECO:0000313" key="6">
    <source>
        <dbReference type="EMBL" id="KAI7743662.1"/>
    </source>
</evidence>
<evidence type="ECO:0000256" key="2">
    <source>
        <dbReference type="ARBA" id="ARBA00022771"/>
    </source>
</evidence>
<name>A0AAD5CL60_AMBAR</name>
<keyword evidence="7" id="KW-1185">Reference proteome</keyword>
<evidence type="ECO:0000256" key="4">
    <source>
        <dbReference type="ARBA" id="ARBA00022853"/>
    </source>
</evidence>
<organism evidence="6 7">
    <name type="scientific">Ambrosia artemisiifolia</name>
    <name type="common">Common ragweed</name>
    <dbReference type="NCBI Taxonomy" id="4212"/>
    <lineage>
        <taxon>Eukaryota</taxon>
        <taxon>Viridiplantae</taxon>
        <taxon>Streptophyta</taxon>
        <taxon>Embryophyta</taxon>
        <taxon>Tracheophyta</taxon>
        <taxon>Spermatophyta</taxon>
        <taxon>Magnoliopsida</taxon>
        <taxon>eudicotyledons</taxon>
        <taxon>Gunneridae</taxon>
        <taxon>Pentapetalae</taxon>
        <taxon>asterids</taxon>
        <taxon>campanulids</taxon>
        <taxon>Asterales</taxon>
        <taxon>Asteraceae</taxon>
        <taxon>Asteroideae</taxon>
        <taxon>Heliantheae alliance</taxon>
        <taxon>Heliantheae</taxon>
        <taxon>Ambrosia</taxon>
    </lineage>
</organism>
<comment type="caution">
    <text evidence="6">The sequence shown here is derived from an EMBL/GenBank/DDBJ whole genome shotgun (WGS) entry which is preliminary data.</text>
</comment>
<feature type="non-terminal residue" evidence="6">
    <location>
        <position position="1"/>
    </location>
</feature>
<keyword evidence="3" id="KW-0862">Zinc</keyword>
<dbReference type="Proteomes" id="UP001206925">
    <property type="component" value="Unassembled WGS sequence"/>
</dbReference>
<evidence type="ECO:0000256" key="1">
    <source>
        <dbReference type="ARBA" id="ARBA00022723"/>
    </source>
</evidence>
<dbReference type="Gene3D" id="3.40.800.20">
    <property type="entry name" value="Histone deacetylase domain"/>
    <property type="match status" value="1"/>
</dbReference>
<feature type="non-terminal residue" evidence="6">
    <location>
        <position position="246"/>
    </location>
</feature>
<dbReference type="InterPro" id="IPR037138">
    <property type="entry name" value="His_deacetylse_dom_sf"/>
</dbReference>
<sequence length="246" mass="27383">KFIWLSSHDQNICTPKFLKINQAALTPFSAQSGMVVPGGHTDHKSVSSTMQINGLGNGEQENNVHDQIILTNVTAVKKNSRKHEDMTLEDMYGKDGDFDDEDDSDWEPVEKNLTVATWFCVNCTLLNLDDAIYCHICGEHKESGILRHGFFASRSHEADSVMNKSLERNGKSEASCSKSIAPHKLTAVGFDERMLLHSEVEMKSHPHPERPDRLRAIAASLATAGIFPGKCHPISAREITREELLM</sequence>
<dbReference type="PROSITE" id="PS01358">
    <property type="entry name" value="ZF_RANBP2_1"/>
    <property type="match status" value="1"/>
</dbReference>
<dbReference type="AlphaFoldDB" id="A0AAD5CL60"/>
<dbReference type="InterPro" id="IPR001876">
    <property type="entry name" value="Znf_RanBP2"/>
</dbReference>
<evidence type="ECO:0000313" key="7">
    <source>
        <dbReference type="Proteomes" id="UP001206925"/>
    </source>
</evidence>
<evidence type="ECO:0000256" key="3">
    <source>
        <dbReference type="ARBA" id="ARBA00022833"/>
    </source>
</evidence>
<feature type="domain" description="RanBP2-type" evidence="5">
    <location>
        <begin position="118"/>
        <end position="137"/>
    </location>
</feature>
<evidence type="ECO:0000259" key="5">
    <source>
        <dbReference type="PROSITE" id="PS01358"/>
    </source>
</evidence>
<keyword evidence="2" id="KW-0863">Zinc-finger</keyword>
<keyword evidence="1" id="KW-0479">Metal-binding</keyword>
<dbReference type="GO" id="GO:0006325">
    <property type="term" value="P:chromatin organization"/>
    <property type="evidence" value="ECO:0007669"/>
    <property type="project" value="UniProtKB-KW"/>
</dbReference>
<gene>
    <name evidence="6" type="ORF">M8C21_031030</name>
</gene>
<accession>A0AAD5CL60</accession>
<dbReference type="EMBL" id="JAMZMK010007701">
    <property type="protein sequence ID" value="KAI7743662.1"/>
    <property type="molecule type" value="Genomic_DNA"/>
</dbReference>
<proteinExistence type="predicted"/>
<keyword evidence="4" id="KW-0156">Chromatin regulator</keyword>
<dbReference type="GO" id="GO:0008270">
    <property type="term" value="F:zinc ion binding"/>
    <property type="evidence" value="ECO:0007669"/>
    <property type="project" value="UniProtKB-KW"/>
</dbReference>
<reference evidence="6" key="1">
    <citation type="submission" date="2022-06" db="EMBL/GenBank/DDBJ databases">
        <title>Uncovering the hologenomic basis of an extraordinary plant invasion.</title>
        <authorList>
            <person name="Bieker V.C."/>
            <person name="Martin M.D."/>
            <person name="Gilbert T."/>
            <person name="Hodgins K."/>
            <person name="Battlay P."/>
            <person name="Petersen B."/>
            <person name="Wilson J."/>
        </authorList>
    </citation>
    <scope>NUCLEOTIDE SEQUENCE</scope>
    <source>
        <strain evidence="6">AA19_3_7</strain>
        <tissue evidence="6">Leaf</tissue>
    </source>
</reference>